<reference evidence="2" key="1">
    <citation type="journal article" date="2021" name="bioRxiv">
        <title>Unraveling nitrogen, sulfur and carbon metabolic pathways and microbial community transcriptional responses to substrate deprivation and toxicity stresses in a bioreactor mimicking anoxic brackish coastal sediment conditions.</title>
        <authorList>
            <person name="Martins P.D."/>
            <person name="Echeveste M.J."/>
            <person name="Arshad A."/>
            <person name="Kurth J."/>
            <person name="Ouboter H."/>
            <person name="Jetten M.S.M."/>
            <person name="Welte C.U."/>
        </authorList>
    </citation>
    <scope>NUCLEOTIDE SEQUENCE</scope>
    <source>
        <strain evidence="2">MAG_39</strain>
    </source>
</reference>
<evidence type="ECO:0000313" key="3">
    <source>
        <dbReference type="Proteomes" id="UP000705867"/>
    </source>
</evidence>
<dbReference type="Gene3D" id="3.40.30.10">
    <property type="entry name" value="Glutaredoxin"/>
    <property type="match status" value="1"/>
</dbReference>
<dbReference type="Proteomes" id="UP000705867">
    <property type="component" value="Unassembled WGS sequence"/>
</dbReference>
<dbReference type="InterPro" id="IPR036249">
    <property type="entry name" value="Thioredoxin-like_sf"/>
</dbReference>
<dbReference type="Pfam" id="PF13098">
    <property type="entry name" value="Thioredoxin_2"/>
    <property type="match status" value="1"/>
</dbReference>
<evidence type="ECO:0000313" key="2">
    <source>
        <dbReference type="EMBL" id="MBZ0157567.1"/>
    </source>
</evidence>
<proteinExistence type="predicted"/>
<comment type="caution">
    <text evidence="2">The sequence shown here is derived from an EMBL/GenBank/DDBJ whole genome shotgun (WGS) entry which is preliminary data.</text>
</comment>
<sequence length="108" mass="11956">MKKVVGERKDISFFIKLFPLAIHKEAYGKAKSIICAASDSEPMRLLEMTFEKKAIPRNECATKEIDATIQQAQSLGITGTPTLIFPDGRMHSGTLPSGKIIEYVDGRE</sequence>
<dbReference type="EMBL" id="JAIOIV010000120">
    <property type="protein sequence ID" value="MBZ0157567.1"/>
    <property type="molecule type" value="Genomic_DNA"/>
</dbReference>
<dbReference type="InterPro" id="IPR012336">
    <property type="entry name" value="Thioredoxin-like_fold"/>
</dbReference>
<feature type="domain" description="Thioredoxin-like fold" evidence="1">
    <location>
        <begin position="2"/>
        <end position="102"/>
    </location>
</feature>
<reference evidence="2" key="2">
    <citation type="submission" date="2021-08" db="EMBL/GenBank/DDBJ databases">
        <authorList>
            <person name="Dalcin Martins P."/>
        </authorList>
    </citation>
    <scope>NUCLEOTIDE SEQUENCE</scope>
    <source>
        <strain evidence="2">MAG_39</strain>
    </source>
</reference>
<dbReference type="SUPFAM" id="SSF52833">
    <property type="entry name" value="Thioredoxin-like"/>
    <property type="match status" value="1"/>
</dbReference>
<accession>A0A953JCM9</accession>
<dbReference type="AlphaFoldDB" id="A0A953JCM9"/>
<protein>
    <submittedName>
        <fullName evidence="2">Thioredoxin fold domain-containing protein</fullName>
    </submittedName>
</protein>
<name>A0A953JCM9_9BACT</name>
<evidence type="ECO:0000259" key="1">
    <source>
        <dbReference type="Pfam" id="PF13098"/>
    </source>
</evidence>
<gene>
    <name evidence="2" type="ORF">K8I29_15315</name>
</gene>
<organism evidence="2 3">
    <name type="scientific">Candidatus Nitrobium versatile</name>
    <dbReference type="NCBI Taxonomy" id="2884831"/>
    <lineage>
        <taxon>Bacteria</taxon>
        <taxon>Pseudomonadati</taxon>
        <taxon>Nitrospirota</taxon>
        <taxon>Nitrospiria</taxon>
        <taxon>Nitrospirales</taxon>
        <taxon>Nitrospiraceae</taxon>
        <taxon>Candidatus Nitrobium</taxon>
    </lineage>
</organism>